<dbReference type="GO" id="GO:0005789">
    <property type="term" value="C:endoplasmic reticulum membrane"/>
    <property type="evidence" value="ECO:0007669"/>
    <property type="project" value="TreeGrafter"/>
</dbReference>
<dbReference type="EnsemblMetazoa" id="AALB001412-RA">
    <property type="protein sequence ID" value="AALB001412-PA"/>
    <property type="gene ID" value="AALB001412"/>
</dbReference>
<evidence type="ECO:0008006" key="7">
    <source>
        <dbReference type="Google" id="ProtNLM"/>
    </source>
</evidence>
<protein>
    <recommendedName>
        <fullName evidence="7">Transport and Golgi organization protein 1</fullName>
    </recommendedName>
</protein>
<feature type="compositionally biased region" description="Polar residues" evidence="3">
    <location>
        <begin position="426"/>
        <end position="438"/>
    </location>
</feature>
<keyword evidence="6" id="KW-1185">Reference proteome</keyword>
<keyword evidence="1 2" id="KW-0175">Coiled coil</keyword>
<name>A0A182F4M2_ANOAL</name>
<feature type="region of interest" description="Disordered" evidence="3">
    <location>
        <begin position="181"/>
        <end position="236"/>
    </location>
</feature>
<feature type="region of interest" description="Disordered" evidence="3">
    <location>
        <begin position="414"/>
        <end position="462"/>
    </location>
</feature>
<feature type="coiled-coil region" evidence="2">
    <location>
        <begin position="1048"/>
        <end position="1110"/>
    </location>
</feature>
<feature type="compositionally biased region" description="Basic and acidic residues" evidence="3">
    <location>
        <begin position="1317"/>
        <end position="1335"/>
    </location>
</feature>
<evidence type="ECO:0000313" key="5">
    <source>
        <dbReference type="EnsemblMetazoa" id="AALB001412-PA"/>
    </source>
</evidence>
<dbReference type="Proteomes" id="UP000069272">
    <property type="component" value="Chromosome 2L"/>
</dbReference>
<proteinExistence type="predicted"/>
<feature type="compositionally biased region" description="Basic and acidic residues" evidence="3">
    <location>
        <begin position="1362"/>
        <end position="1398"/>
    </location>
</feature>
<keyword evidence="4" id="KW-1133">Transmembrane helix</keyword>
<feature type="region of interest" description="Disordered" evidence="3">
    <location>
        <begin position="1283"/>
        <end position="1424"/>
    </location>
</feature>
<feature type="transmembrane region" description="Helical" evidence="4">
    <location>
        <begin position="81"/>
        <end position="100"/>
    </location>
</feature>
<feature type="region of interest" description="Disordered" evidence="3">
    <location>
        <begin position="544"/>
        <end position="611"/>
    </location>
</feature>
<evidence type="ECO:0000256" key="2">
    <source>
        <dbReference type="SAM" id="Coils"/>
    </source>
</evidence>
<feature type="compositionally biased region" description="Polar residues" evidence="3">
    <location>
        <begin position="355"/>
        <end position="377"/>
    </location>
</feature>
<dbReference type="VEuPathDB" id="VectorBase:AALB001412"/>
<dbReference type="GO" id="GO:0035459">
    <property type="term" value="P:vesicle cargo loading"/>
    <property type="evidence" value="ECO:0007669"/>
    <property type="project" value="TreeGrafter"/>
</dbReference>
<dbReference type="STRING" id="7167.A0A182F4M2"/>
<reference evidence="5 6" key="1">
    <citation type="journal article" date="2017" name="G3 (Bethesda)">
        <title>The Physical Genome Mapping of Anopheles albimanus Corrected Scaffold Misassemblies and Identified Interarm Rearrangements in Genus Anopheles.</title>
        <authorList>
            <person name="Artemov G.N."/>
            <person name="Peery A.N."/>
            <person name="Jiang X."/>
            <person name="Tu Z."/>
            <person name="Stegniy V.N."/>
            <person name="Sharakhova M.V."/>
            <person name="Sharakhov I.V."/>
        </authorList>
    </citation>
    <scope>NUCLEOTIDE SEQUENCE [LARGE SCALE GENOMIC DNA]</scope>
    <source>
        <strain evidence="5 6">ALBI9_A</strain>
    </source>
</reference>
<keyword evidence="4" id="KW-0472">Membrane</keyword>
<evidence type="ECO:0000256" key="1">
    <source>
        <dbReference type="ARBA" id="ARBA00023054"/>
    </source>
</evidence>
<feature type="coiled-coil region" evidence="2">
    <location>
        <begin position="1150"/>
        <end position="1216"/>
    </location>
</feature>
<evidence type="ECO:0000256" key="4">
    <source>
        <dbReference type="SAM" id="Phobius"/>
    </source>
</evidence>
<dbReference type="PANTHER" id="PTHR23158">
    <property type="entry name" value="MELANOMA INHIBITORY ACTIVITY-RELATED"/>
    <property type="match status" value="1"/>
</dbReference>
<keyword evidence="4" id="KW-0812">Transmembrane</keyword>
<feature type="compositionally biased region" description="Polar residues" evidence="3">
    <location>
        <begin position="210"/>
        <end position="223"/>
    </location>
</feature>
<feature type="region of interest" description="Disordered" evidence="3">
    <location>
        <begin position="349"/>
        <end position="397"/>
    </location>
</feature>
<dbReference type="Gene3D" id="2.30.30.40">
    <property type="entry name" value="SH3 Domains"/>
    <property type="match status" value="1"/>
</dbReference>
<dbReference type="InterPro" id="IPR051500">
    <property type="entry name" value="cTAGE_MIA/OTOR"/>
</dbReference>
<feature type="compositionally biased region" description="Basic residues" evidence="3">
    <location>
        <begin position="583"/>
        <end position="609"/>
    </location>
</feature>
<dbReference type="GO" id="GO:0070971">
    <property type="term" value="C:endoplasmic reticulum exit site"/>
    <property type="evidence" value="ECO:0007669"/>
    <property type="project" value="TreeGrafter"/>
</dbReference>
<dbReference type="GO" id="GO:0006888">
    <property type="term" value="P:endoplasmic reticulum to Golgi vesicle-mediated transport"/>
    <property type="evidence" value="ECO:0007669"/>
    <property type="project" value="TreeGrafter"/>
</dbReference>
<dbReference type="PANTHER" id="PTHR23158:SF33">
    <property type="entry name" value="TRANSPORT AND GOLGI ORGANIZATION PROTEIN 1"/>
    <property type="match status" value="1"/>
</dbReference>
<feature type="compositionally biased region" description="Pro residues" evidence="3">
    <location>
        <begin position="1283"/>
        <end position="1309"/>
    </location>
</feature>
<dbReference type="GO" id="GO:0009306">
    <property type="term" value="P:protein secretion"/>
    <property type="evidence" value="ECO:0007669"/>
    <property type="project" value="TreeGrafter"/>
</dbReference>
<feature type="compositionally biased region" description="Polar residues" evidence="3">
    <location>
        <begin position="310"/>
        <end position="321"/>
    </location>
</feature>
<feature type="coiled-coil region" evidence="2">
    <location>
        <begin position="846"/>
        <end position="1013"/>
    </location>
</feature>
<accession>A0A182F4M2</accession>
<evidence type="ECO:0000256" key="3">
    <source>
        <dbReference type="SAM" id="MobiDB-lite"/>
    </source>
</evidence>
<feature type="compositionally biased region" description="Acidic residues" evidence="3">
    <location>
        <begin position="268"/>
        <end position="304"/>
    </location>
</feature>
<organism evidence="5 6">
    <name type="scientific">Anopheles albimanus</name>
    <name type="common">New world malaria mosquito</name>
    <dbReference type="NCBI Taxonomy" id="7167"/>
    <lineage>
        <taxon>Eukaryota</taxon>
        <taxon>Metazoa</taxon>
        <taxon>Ecdysozoa</taxon>
        <taxon>Arthropoda</taxon>
        <taxon>Hexapoda</taxon>
        <taxon>Insecta</taxon>
        <taxon>Pterygota</taxon>
        <taxon>Neoptera</taxon>
        <taxon>Endopterygota</taxon>
        <taxon>Diptera</taxon>
        <taxon>Nematocera</taxon>
        <taxon>Culicoidea</taxon>
        <taxon>Culicidae</taxon>
        <taxon>Anophelinae</taxon>
        <taxon>Anopheles</taxon>
    </lineage>
</organism>
<feature type="compositionally biased region" description="Polar residues" evidence="3">
    <location>
        <begin position="447"/>
        <end position="462"/>
    </location>
</feature>
<sequence>MRCMLTKVYYTTNRGLEADEFANTFHTPQRCHEIRPTPAIPSEILMLGELRARRIHTEKFVVVGSDVAQAKRKTMKLSASACFVNIICLGLAFTVIGAFGKKCGDRECKTVISTGRASMRYRGAAEGKVNVDQNEVLEILAKQIGKNEDYLVRKANGKVGILAKYFLKETQIFVKSADLVTVSDDGPSSEPKVEQTAANGGTKEVPSVPVPSNENAESISESPTKVPDGTGVPVEPAPRLEVIPHTQPSSAEGADLHTVEKSAVGTDDASENSNEDDEEEEEDDDEEEIDVDDEEPEDIDDEPIEDSKEVSGNVSANASSKAESPFASVSVEASVPVAVGTDSVMPVVITEAGGSRSNTGPDQSSIQQEQIQPTVQPVEQPESYRYSSEPLPSEEKNPENLIDSAFVMDNSTKDEAVQQLPEADNLHTTESVLDSTTAAIPGDTKGDTSSSEIPTGSELSSQKVEEVIIEPIQASDVNLNVPVEVTTEAHILLADETVTPPPVEIEVPVPVEMASEANTILQSVTPMPMELDIPVTVEVAMEATTPPPSAVSSEPVTESVSVDTKPTHPNRILSGGLGNLLAHSHHHHHHHHHHHGNHDHHSHLPHQHHHNENVPQYEQVKDNSHAIGVQTIDETHLHFPDPVGVDGQQKSGDGLFFDPAVANGGLQSDTGEHTTNVPFTENPLDENALTGFCNAEGANCPPVTGGGQHANGAHEEVLPQSPIIEAPGLEKDNQVQIPAPQASSECVHAGEPFGDYVEVFLREALKMSDFILLLAITSFTLLVFSLGHYMINKNRREKPLIYKLNMIERDLMTAHKENGLLKAELHDTRHKLTSIENNSFGSNDMVIALKEELEQAEVVKQELQAQIAGLEKELENAAEAGLELNKMVAELLNQNGSDTIATSVDELQRQLNEQQQTILSMNASLAEKSRENSELQIAITNQTSRANERLEELQQARTQLTNDCLKLTEEVDRLKSELQVKVEGIRNESTAEIEKLTKDLKVAQNKGEEHRKALAVSEAKCEALEQCLKDAKFAGDGTGGNVAGLMDTVELNAKIALLTKDNKSLQDKLQGEIIARQLVEDHIKMVNEEISSLKRDYGKAEKDKLEAETRLEVLSSYFKEKETQLQKELSVKEAMWMQQQGETTTTVEKIRHLQDETQQLKSQNDKLRAEIEAQAAAHKAQYTMLETRSHDAWLTARQAERRLEESRNESSALRRKLTALGDVSAGSDGVINLPNMSTDLGMTAPSPMRVESPNAPPPLMGVLPPPPFMAPFMPGPPPPFLPPFMPPHHGPGEMRPPPLGRLMSPPPNRYSPNSIIDARDRYSPDRGRYSPDSRYDYSVMSTYETENDFSPPPSPPHHSRHSNYEPDRERERDRDRDRNFKERDRDRDRASDRDRDGRYSGNGGYARGYTPTGIRTSPPIQDPRNKKYAASMIPIMYPAFVQPQKPVDDCSEVHSLTRPPATRMHRNSGSMFSHNSSVIEVSNDCAKQSWEIVSEKVSNVEQKLDKLIEHLCSLDKKQQDEEQSTASCVKSIQEELIAVK</sequence>
<reference evidence="5" key="2">
    <citation type="submission" date="2022-08" db="UniProtKB">
        <authorList>
            <consortium name="EnsemblMetazoa"/>
        </authorList>
    </citation>
    <scope>IDENTIFICATION</scope>
    <source>
        <strain evidence="5">STECLA/ALBI9_A</strain>
    </source>
</reference>
<evidence type="ECO:0000313" key="6">
    <source>
        <dbReference type="Proteomes" id="UP000069272"/>
    </source>
</evidence>
<feature type="region of interest" description="Disordered" evidence="3">
    <location>
        <begin position="262"/>
        <end position="329"/>
    </location>
</feature>
<dbReference type="VEuPathDB" id="VectorBase:AALB20_032649"/>
<feature type="compositionally biased region" description="Low complexity" evidence="3">
    <location>
        <begin position="550"/>
        <end position="562"/>
    </location>
</feature>